<keyword evidence="2" id="KW-1185">Reference proteome</keyword>
<accession>A0ACD1G7B6</accession>
<evidence type="ECO:0000313" key="2">
    <source>
        <dbReference type="Proteomes" id="UP000249057"/>
    </source>
</evidence>
<gene>
    <name evidence="1" type="ORF">BO95DRAFT_443568</name>
</gene>
<evidence type="ECO:0000313" key="1">
    <source>
        <dbReference type="EMBL" id="RAH45107.1"/>
    </source>
</evidence>
<sequence>MVAFTVDSFFLFLLLCCFLCLFLFNQEHCLPLPREHPALPSALHTRLTRSWFSCRASKLSAI</sequence>
<protein>
    <submittedName>
        <fullName evidence="1">Uncharacterized protein</fullName>
    </submittedName>
</protein>
<organism evidence="1 2">
    <name type="scientific">Aspergillus brunneoviolaceus CBS 621.78</name>
    <dbReference type="NCBI Taxonomy" id="1450534"/>
    <lineage>
        <taxon>Eukaryota</taxon>
        <taxon>Fungi</taxon>
        <taxon>Dikarya</taxon>
        <taxon>Ascomycota</taxon>
        <taxon>Pezizomycotina</taxon>
        <taxon>Eurotiomycetes</taxon>
        <taxon>Eurotiomycetidae</taxon>
        <taxon>Eurotiales</taxon>
        <taxon>Aspergillaceae</taxon>
        <taxon>Aspergillus</taxon>
        <taxon>Aspergillus subgen. Circumdati</taxon>
    </lineage>
</organism>
<name>A0ACD1G7B6_9EURO</name>
<dbReference type="EMBL" id="KZ825348">
    <property type="protein sequence ID" value="RAH45107.1"/>
    <property type="molecule type" value="Genomic_DNA"/>
</dbReference>
<proteinExistence type="predicted"/>
<reference evidence="1" key="1">
    <citation type="submission" date="2018-02" db="EMBL/GenBank/DDBJ databases">
        <title>The genomes of Aspergillus section Nigri reveals drivers in fungal speciation.</title>
        <authorList>
            <consortium name="DOE Joint Genome Institute"/>
            <person name="Vesth T.C."/>
            <person name="Nybo J."/>
            <person name="Theobald S."/>
            <person name="Brandl J."/>
            <person name="Frisvad J.C."/>
            <person name="Nielsen K.F."/>
            <person name="Lyhne E.K."/>
            <person name="Kogle M.E."/>
            <person name="Kuo A."/>
            <person name="Riley R."/>
            <person name="Clum A."/>
            <person name="Nolan M."/>
            <person name="Lipzen A."/>
            <person name="Salamov A."/>
            <person name="Henrissat B."/>
            <person name="Wiebenga A."/>
            <person name="De vries R.P."/>
            <person name="Grigoriev I.V."/>
            <person name="Mortensen U.H."/>
            <person name="Andersen M.R."/>
            <person name="Baker S.E."/>
        </authorList>
    </citation>
    <scope>NUCLEOTIDE SEQUENCE</scope>
    <source>
        <strain evidence="1">CBS 621.78</strain>
    </source>
</reference>
<dbReference type="Proteomes" id="UP000249057">
    <property type="component" value="Unassembled WGS sequence"/>
</dbReference>